<dbReference type="InParanoid" id="H2YE57"/>
<dbReference type="Ensembl" id="ENSCSAVT00000003660.1">
    <property type="protein sequence ID" value="ENSCSAVP00000003605.1"/>
    <property type="gene ID" value="ENSCSAVG00000002142.1"/>
</dbReference>
<protein>
    <submittedName>
        <fullName evidence="1">Uncharacterized protein</fullName>
    </submittedName>
</protein>
<keyword evidence="2" id="KW-1185">Reference proteome</keyword>
<proteinExistence type="predicted"/>
<dbReference type="AlphaFoldDB" id="H2YE57"/>
<dbReference type="Proteomes" id="UP000007875">
    <property type="component" value="Unassembled WGS sequence"/>
</dbReference>
<evidence type="ECO:0000313" key="1">
    <source>
        <dbReference type="Ensembl" id="ENSCSAVP00000003605.1"/>
    </source>
</evidence>
<sequence length="39" mass="4257">MPLTPTFPQSAVHCIVSCNRSSLHYATSPHPVPTLNHQS</sequence>
<reference evidence="1" key="2">
    <citation type="submission" date="2025-08" db="UniProtKB">
        <authorList>
            <consortium name="Ensembl"/>
        </authorList>
    </citation>
    <scope>IDENTIFICATION</scope>
</reference>
<evidence type="ECO:0000313" key="2">
    <source>
        <dbReference type="Proteomes" id="UP000007875"/>
    </source>
</evidence>
<organism evidence="1 2">
    <name type="scientific">Ciona savignyi</name>
    <name type="common">Pacific transparent sea squirt</name>
    <dbReference type="NCBI Taxonomy" id="51511"/>
    <lineage>
        <taxon>Eukaryota</taxon>
        <taxon>Metazoa</taxon>
        <taxon>Chordata</taxon>
        <taxon>Tunicata</taxon>
        <taxon>Ascidiacea</taxon>
        <taxon>Phlebobranchia</taxon>
        <taxon>Cionidae</taxon>
        <taxon>Ciona</taxon>
    </lineage>
</organism>
<name>H2YE57_CIOSA</name>
<accession>H2YE57</accession>
<reference evidence="2" key="1">
    <citation type="submission" date="2003-08" db="EMBL/GenBank/DDBJ databases">
        <authorList>
            <person name="Birren B."/>
            <person name="Nusbaum C."/>
            <person name="Abebe A."/>
            <person name="Abouelleil A."/>
            <person name="Adekoya E."/>
            <person name="Ait-zahra M."/>
            <person name="Allen N."/>
            <person name="Allen T."/>
            <person name="An P."/>
            <person name="Anderson M."/>
            <person name="Anderson S."/>
            <person name="Arachchi H."/>
            <person name="Armbruster J."/>
            <person name="Bachantsang P."/>
            <person name="Baldwin J."/>
            <person name="Barry A."/>
            <person name="Bayul T."/>
            <person name="Blitshsteyn B."/>
            <person name="Bloom T."/>
            <person name="Blye J."/>
            <person name="Boguslavskiy L."/>
            <person name="Borowsky M."/>
            <person name="Boukhgalter B."/>
            <person name="Brunache A."/>
            <person name="Butler J."/>
            <person name="Calixte N."/>
            <person name="Calvo S."/>
            <person name="Camarata J."/>
            <person name="Campo K."/>
            <person name="Chang J."/>
            <person name="Cheshatsang Y."/>
            <person name="Citroen M."/>
            <person name="Collymore A."/>
            <person name="Considine T."/>
            <person name="Cook A."/>
            <person name="Cooke P."/>
            <person name="Corum B."/>
            <person name="Cuomo C."/>
            <person name="David R."/>
            <person name="Dawoe T."/>
            <person name="Degray S."/>
            <person name="Dodge S."/>
            <person name="Dooley K."/>
            <person name="Dorje P."/>
            <person name="Dorjee K."/>
            <person name="Dorris L."/>
            <person name="Duffey N."/>
            <person name="Dupes A."/>
            <person name="Elkins T."/>
            <person name="Engels R."/>
            <person name="Erickson J."/>
            <person name="Farina A."/>
            <person name="Faro S."/>
            <person name="Ferreira P."/>
            <person name="Fischer H."/>
            <person name="Fitzgerald M."/>
            <person name="Foley K."/>
            <person name="Gage D."/>
            <person name="Galagan J."/>
            <person name="Gearin G."/>
            <person name="Gnerre S."/>
            <person name="Gnirke A."/>
            <person name="Goyette A."/>
            <person name="Graham J."/>
            <person name="Grandbois E."/>
            <person name="Gyaltsen K."/>
            <person name="Hafez N."/>
            <person name="Hagopian D."/>
            <person name="Hagos B."/>
            <person name="Hall J."/>
            <person name="Hatcher B."/>
            <person name="Heller A."/>
            <person name="Higgins H."/>
            <person name="Honan T."/>
            <person name="Horn A."/>
            <person name="Houde N."/>
            <person name="Hughes L."/>
            <person name="Hulme W."/>
            <person name="Husby E."/>
            <person name="Iliev I."/>
            <person name="Jaffe D."/>
            <person name="Jones C."/>
            <person name="Kamal M."/>
            <person name="Kamat A."/>
            <person name="Kamvysselis M."/>
            <person name="Karlsson E."/>
            <person name="Kells C."/>
            <person name="Kieu A."/>
            <person name="Kisner P."/>
            <person name="Kodira C."/>
            <person name="Kulbokas E."/>
            <person name="Labutti K."/>
            <person name="Lama D."/>
            <person name="Landers T."/>
            <person name="Leger J."/>
            <person name="Levine S."/>
            <person name="Lewis D."/>
            <person name="Lewis T."/>
            <person name="Lindblad-toh K."/>
            <person name="Liu X."/>
            <person name="Lokyitsang T."/>
            <person name="Lokyitsang Y."/>
            <person name="Lucien O."/>
            <person name="Lui A."/>
            <person name="Ma L.J."/>
            <person name="Mabbitt R."/>
            <person name="Macdonald J."/>
            <person name="Maclean C."/>
            <person name="Major J."/>
            <person name="Manning J."/>
            <person name="Marabella R."/>
            <person name="Maru K."/>
            <person name="Matthews C."/>
            <person name="Mauceli E."/>
            <person name="Mccarthy M."/>
            <person name="Mcdonough S."/>
            <person name="Mcghee T."/>
            <person name="Meldrim J."/>
            <person name="Meneus L."/>
            <person name="Mesirov J."/>
            <person name="Mihalev A."/>
            <person name="Mihova T."/>
            <person name="Mikkelsen T."/>
            <person name="Mlenga V."/>
            <person name="Moru K."/>
            <person name="Mozes J."/>
            <person name="Mulrain L."/>
            <person name="Munson G."/>
            <person name="Naylor J."/>
            <person name="Newes C."/>
            <person name="Nguyen C."/>
            <person name="Nguyen N."/>
            <person name="Nguyen T."/>
            <person name="Nicol R."/>
            <person name="Nielsen C."/>
            <person name="Nizzari M."/>
            <person name="Norbu C."/>
            <person name="Norbu N."/>
            <person name="O'donnell P."/>
            <person name="Okoawo O."/>
            <person name="O'leary S."/>
            <person name="Omotosho B."/>
            <person name="O'neill K."/>
            <person name="Osman S."/>
            <person name="Parker S."/>
            <person name="Perrin D."/>
            <person name="Phunkhang P."/>
            <person name="Piqani B."/>
            <person name="Purcell S."/>
            <person name="Rachupka T."/>
            <person name="Ramasamy U."/>
            <person name="Rameau R."/>
            <person name="Ray V."/>
            <person name="Raymond C."/>
            <person name="Retta R."/>
            <person name="Richardson S."/>
            <person name="Rise C."/>
            <person name="Rodriguez J."/>
            <person name="Rogers J."/>
            <person name="Rogov P."/>
            <person name="Rutman M."/>
            <person name="Schupbach R."/>
            <person name="Seaman C."/>
            <person name="Settipalli S."/>
            <person name="Sharpe T."/>
            <person name="Sheridan J."/>
            <person name="Sherpa N."/>
            <person name="Shi J."/>
            <person name="Smirnov S."/>
            <person name="Smith C."/>
            <person name="Sougnez C."/>
            <person name="Spencer B."/>
            <person name="Stalker J."/>
            <person name="Stange-thomann N."/>
            <person name="Stavropoulos S."/>
            <person name="Stetson K."/>
            <person name="Stone C."/>
            <person name="Stone S."/>
            <person name="Stubbs M."/>
            <person name="Talamas J."/>
            <person name="Tchuinga P."/>
            <person name="Tenzing P."/>
            <person name="Tesfaye S."/>
            <person name="Theodore J."/>
            <person name="Thoulutsang Y."/>
            <person name="Topham K."/>
            <person name="Towey S."/>
            <person name="Tsamla T."/>
            <person name="Tsomo N."/>
            <person name="Vallee D."/>
            <person name="Vassiliev H."/>
            <person name="Venkataraman V."/>
            <person name="Vinson J."/>
            <person name="Vo A."/>
            <person name="Wade C."/>
            <person name="Wang S."/>
            <person name="Wangchuk T."/>
            <person name="Wangdi T."/>
            <person name="Whittaker C."/>
            <person name="Wilkinson J."/>
            <person name="Wu Y."/>
            <person name="Wyman D."/>
            <person name="Yadav S."/>
            <person name="Yang S."/>
            <person name="Yang X."/>
            <person name="Yeager S."/>
            <person name="Yee E."/>
            <person name="Young G."/>
            <person name="Zainoun J."/>
            <person name="Zembeck L."/>
            <person name="Zimmer A."/>
            <person name="Zody M."/>
            <person name="Lander E."/>
        </authorList>
    </citation>
    <scope>NUCLEOTIDE SEQUENCE [LARGE SCALE GENOMIC DNA]</scope>
</reference>
<dbReference type="HOGENOM" id="CLU_3322234_0_0_1"/>
<reference evidence="1" key="3">
    <citation type="submission" date="2025-09" db="UniProtKB">
        <authorList>
            <consortium name="Ensembl"/>
        </authorList>
    </citation>
    <scope>IDENTIFICATION</scope>
</reference>